<protein>
    <submittedName>
        <fullName evidence="1">Uncharacterized protein</fullName>
    </submittedName>
</protein>
<sequence>RKSYVDASGHNEVDFACKACIEVKKSTTKNPSRRYRYTSRHRLNKNILDVLQDSIFEFCDNNFEIPNSLIIHPQQLTDLLQDRNFISSSQYSNIPIEKGEIGRVFGIRVFVSDILPPNEILVTNDSINTNSLLVKLDGDLINPSKRYKVK</sequence>
<comment type="caution">
    <text evidence="1">The sequence shown here is derived from an EMBL/GenBank/DDBJ whole genome shotgun (WGS) entry which is preliminary data.</text>
</comment>
<proteinExistence type="predicted"/>
<feature type="non-terminal residue" evidence="1">
    <location>
        <position position="1"/>
    </location>
</feature>
<dbReference type="AlphaFoldDB" id="X0VYJ6"/>
<name>X0VYJ6_9ZZZZ</name>
<reference evidence="1" key="1">
    <citation type="journal article" date="2014" name="Front. Microbiol.">
        <title>High frequency of phylogenetically diverse reductive dehalogenase-homologous genes in deep subseafloor sedimentary metagenomes.</title>
        <authorList>
            <person name="Kawai M."/>
            <person name="Futagami T."/>
            <person name="Toyoda A."/>
            <person name="Takaki Y."/>
            <person name="Nishi S."/>
            <person name="Hori S."/>
            <person name="Arai W."/>
            <person name="Tsubouchi T."/>
            <person name="Morono Y."/>
            <person name="Uchiyama I."/>
            <person name="Ito T."/>
            <person name="Fujiyama A."/>
            <person name="Inagaki F."/>
            <person name="Takami H."/>
        </authorList>
    </citation>
    <scope>NUCLEOTIDE SEQUENCE</scope>
    <source>
        <strain evidence="1">Expedition CK06-06</strain>
    </source>
</reference>
<organism evidence="1">
    <name type="scientific">marine sediment metagenome</name>
    <dbReference type="NCBI Taxonomy" id="412755"/>
    <lineage>
        <taxon>unclassified sequences</taxon>
        <taxon>metagenomes</taxon>
        <taxon>ecological metagenomes</taxon>
    </lineage>
</organism>
<dbReference type="EMBL" id="BARS01031259">
    <property type="protein sequence ID" value="GAG16177.1"/>
    <property type="molecule type" value="Genomic_DNA"/>
</dbReference>
<evidence type="ECO:0000313" key="1">
    <source>
        <dbReference type="EMBL" id="GAG16177.1"/>
    </source>
</evidence>
<gene>
    <name evidence="1" type="ORF">S01H1_48665</name>
</gene>
<accession>X0VYJ6</accession>